<reference evidence="2 3" key="1">
    <citation type="journal article" date="2018" name="Syst. Appl. Microbiol.">
        <title>Ereboglobus luteus gen. nov. sp. nov. from cockroach guts, and new insights into the oxygen relationship of the genera Opitutus and Didymococcus (Verrucomicrobia: Opitutaceae).</title>
        <authorList>
            <person name="Tegtmeier D."/>
            <person name="Belitz A."/>
            <person name="Radek R."/>
            <person name="Heimerl T."/>
            <person name="Brune A."/>
        </authorList>
    </citation>
    <scope>NUCLEOTIDE SEQUENCE [LARGE SCALE GENOMIC DNA]</scope>
    <source>
        <strain evidence="2 3">Ho45</strain>
    </source>
</reference>
<feature type="transmembrane region" description="Helical" evidence="1">
    <location>
        <begin position="234"/>
        <end position="254"/>
    </location>
</feature>
<dbReference type="Pfam" id="PF16980">
    <property type="entry name" value="CitMHS_2"/>
    <property type="match status" value="1"/>
</dbReference>
<keyword evidence="1" id="KW-0472">Membrane</keyword>
<evidence type="ECO:0000313" key="2">
    <source>
        <dbReference type="EMBL" id="AWI10601.1"/>
    </source>
</evidence>
<feature type="transmembrane region" description="Helical" evidence="1">
    <location>
        <begin position="47"/>
        <end position="66"/>
    </location>
</feature>
<gene>
    <name evidence="2" type="ORF">CKA38_08050</name>
</gene>
<feature type="transmembrane region" description="Helical" evidence="1">
    <location>
        <begin position="15"/>
        <end position="35"/>
    </location>
</feature>
<keyword evidence="1" id="KW-1133">Transmembrane helix</keyword>
<feature type="transmembrane region" description="Helical" evidence="1">
    <location>
        <begin position="304"/>
        <end position="321"/>
    </location>
</feature>
<feature type="transmembrane region" description="Helical" evidence="1">
    <location>
        <begin position="392"/>
        <end position="410"/>
    </location>
</feature>
<dbReference type="EMBL" id="CP023004">
    <property type="protein sequence ID" value="AWI10601.1"/>
    <property type="molecule type" value="Genomic_DNA"/>
</dbReference>
<dbReference type="AlphaFoldDB" id="A0A2U8E6Y5"/>
<name>A0A2U8E6Y5_9BACT</name>
<sequence>MIVELFASSTAGVEIPLWLIAPFALLLLLIAVMPLTPHAIKAFWEKYYPVISIGLGLLVAAYYVAFMPNGGTSVVHTAHEYFSFICLIGSLFVVAGGIHINVNGESSPFENVIFLAFAALLSNFIGTTGASMVLIRPWMRMNHRRLNPYHIVFFIFIVSNVGGALTPIGDPPLFLGFLRGVPFFWLVGQVVVEWLCTLGLLMLVFYIVDRRYFKKIPAEMQAELKQRDEWRFSGMFNVAFLLMIISGVFLPTWLRNLGIMENPENYLVGEIVMIAAAVLSYVITPKKIHAENVFNFGPIKEVGFLFAGIFMTMMPALMYLSQHGESFGFVHAWQYYFTTGGLSSVLDNAPTYASFFELAKASAAAAEPAAFAAVGDNVKAATHLLLEHKPHLVIAVSLGSVFFGAMTYIGNGPNFMVKSIAESSGVKMPTFFGYILKYSLPILLPILILGGFVFLR</sequence>
<keyword evidence="3" id="KW-1185">Reference proteome</keyword>
<dbReference type="RefSeq" id="WP_108825005.1">
    <property type="nucleotide sequence ID" value="NZ_CP023004.1"/>
</dbReference>
<accession>A0A2U8E6Y5</accession>
<feature type="transmembrane region" description="Helical" evidence="1">
    <location>
        <begin position="183"/>
        <end position="208"/>
    </location>
</feature>
<proteinExistence type="predicted"/>
<evidence type="ECO:0000313" key="3">
    <source>
        <dbReference type="Proteomes" id="UP000244896"/>
    </source>
</evidence>
<feature type="transmembrane region" description="Helical" evidence="1">
    <location>
        <begin position="266"/>
        <end position="283"/>
    </location>
</feature>
<dbReference type="KEGG" id="elut:CKA38_08050"/>
<feature type="transmembrane region" description="Helical" evidence="1">
    <location>
        <begin position="78"/>
        <end position="100"/>
    </location>
</feature>
<feature type="transmembrane region" description="Helical" evidence="1">
    <location>
        <begin position="431"/>
        <end position="455"/>
    </location>
</feature>
<evidence type="ECO:0000256" key="1">
    <source>
        <dbReference type="SAM" id="Phobius"/>
    </source>
</evidence>
<dbReference type="InterPro" id="IPR031566">
    <property type="entry name" value="CitMHS_2"/>
</dbReference>
<feature type="transmembrane region" description="Helical" evidence="1">
    <location>
        <begin position="112"/>
        <end position="135"/>
    </location>
</feature>
<organism evidence="2 3">
    <name type="scientific">Ereboglobus luteus</name>
    <dbReference type="NCBI Taxonomy" id="1796921"/>
    <lineage>
        <taxon>Bacteria</taxon>
        <taxon>Pseudomonadati</taxon>
        <taxon>Verrucomicrobiota</taxon>
        <taxon>Opitutia</taxon>
        <taxon>Opitutales</taxon>
        <taxon>Opitutaceae</taxon>
        <taxon>Ereboglobus</taxon>
    </lineage>
</organism>
<feature type="transmembrane region" description="Helical" evidence="1">
    <location>
        <begin position="147"/>
        <end position="168"/>
    </location>
</feature>
<protein>
    <submittedName>
        <fullName evidence="2">Sodium:proton antiporter</fullName>
    </submittedName>
</protein>
<dbReference type="OrthoDB" id="9765532at2"/>
<dbReference type="Proteomes" id="UP000244896">
    <property type="component" value="Chromosome"/>
</dbReference>
<keyword evidence="1" id="KW-0812">Transmembrane</keyword>